<dbReference type="EMBL" id="JAMZIH010005282">
    <property type="protein sequence ID" value="KAJ1675491.1"/>
    <property type="molecule type" value="Genomic_DNA"/>
</dbReference>
<organism evidence="1 2">
    <name type="scientific">Spiromyces aspiralis</name>
    <dbReference type="NCBI Taxonomy" id="68401"/>
    <lineage>
        <taxon>Eukaryota</taxon>
        <taxon>Fungi</taxon>
        <taxon>Fungi incertae sedis</taxon>
        <taxon>Zoopagomycota</taxon>
        <taxon>Kickxellomycotina</taxon>
        <taxon>Kickxellomycetes</taxon>
        <taxon>Kickxellales</taxon>
        <taxon>Kickxellaceae</taxon>
        <taxon>Spiromyces</taxon>
    </lineage>
</organism>
<name>A0ACC1HJI4_9FUNG</name>
<comment type="caution">
    <text evidence="1">The sequence shown here is derived from an EMBL/GenBank/DDBJ whole genome shotgun (WGS) entry which is preliminary data.</text>
</comment>
<sequence length="237" mass="24963">MVSTHPDNRRNSSDYTPAALAVALDHPVDLPTNDLGINGGDVKSPSTKAPIKMDTTTATTNTTEAARGRPAIPEPAPAPAVNVWLARKQVAATNTATTAATPADPSQAGDSKDIGPSLGTGNRSPSTAHDNKESVGVRPTSLLLDDPQSWPDPAAASAVSESKHARSDRPTAPSTPRNESATELSDLASVRRNKKKGKDKWVPFEADIKYVVSQDVSASDPRRGKGDRRPRASHQRG</sequence>
<protein>
    <submittedName>
        <fullName evidence="1">Uncharacterized protein</fullName>
    </submittedName>
</protein>
<keyword evidence="2" id="KW-1185">Reference proteome</keyword>
<evidence type="ECO:0000313" key="1">
    <source>
        <dbReference type="EMBL" id="KAJ1675491.1"/>
    </source>
</evidence>
<dbReference type="Proteomes" id="UP001145114">
    <property type="component" value="Unassembled WGS sequence"/>
</dbReference>
<accession>A0ACC1HJI4</accession>
<reference evidence="1" key="1">
    <citation type="submission" date="2022-06" db="EMBL/GenBank/DDBJ databases">
        <title>Phylogenomic reconstructions and comparative analyses of Kickxellomycotina fungi.</title>
        <authorList>
            <person name="Reynolds N.K."/>
            <person name="Stajich J.E."/>
            <person name="Barry K."/>
            <person name="Grigoriev I.V."/>
            <person name="Crous P."/>
            <person name="Smith M.E."/>
        </authorList>
    </citation>
    <scope>NUCLEOTIDE SEQUENCE</scope>
    <source>
        <strain evidence="1">RSA 2271</strain>
    </source>
</reference>
<gene>
    <name evidence="1" type="ORF">EV182_001166</name>
</gene>
<feature type="non-terminal residue" evidence="1">
    <location>
        <position position="237"/>
    </location>
</feature>
<proteinExistence type="predicted"/>
<evidence type="ECO:0000313" key="2">
    <source>
        <dbReference type="Proteomes" id="UP001145114"/>
    </source>
</evidence>